<dbReference type="PANTHER" id="PTHR33170:SF2">
    <property type="entry name" value="OS12G0531500 PROTEIN"/>
    <property type="match status" value="1"/>
</dbReference>
<dbReference type="PANTHER" id="PTHR33170">
    <property type="entry name" value="DUF4283 DOMAIN-CONTAINING PROTEIN-RELATED"/>
    <property type="match status" value="1"/>
</dbReference>
<feature type="transmembrane region" description="Helical" evidence="1">
    <location>
        <begin position="93"/>
        <end position="114"/>
    </location>
</feature>
<keyword evidence="1" id="KW-1133">Transmembrane helix</keyword>
<organism evidence="2 3">
    <name type="scientific">Miscanthus lutarioriparius</name>
    <dbReference type="NCBI Taxonomy" id="422564"/>
    <lineage>
        <taxon>Eukaryota</taxon>
        <taxon>Viridiplantae</taxon>
        <taxon>Streptophyta</taxon>
        <taxon>Embryophyta</taxon>
        <taxon>Tracheophyta</taxon>
        <taxon>Spermatophyta</taxon>
        <taxon>Magnoliopsida</taxon>
        <taxon>Liliopsida</taxon>
        <taxon>Poales</taxon>
        <taxon>Poaceae</taxon>
        <taxon>PACMAD clade</taxon>
        <taxon>Panicoideae</taxon>
        <taxon>Andropogonodae</taxon>
        <taxon>Andropogoneae</taxon>
        <taxon>Saccharinae</taxon>
        <taxon>Miscanthus</taxon>
    </lineage>
</organism>
<evidence type="ECO:0000313" key="2">
    <source>
        <dbReference type="EMBL" id="CAD6266752.1"/>
    </source>
</evidence>
<evidence type="ECO:0000256" key="1">
    <source>
        <dbReference type="SAM" id="Phobius"/>
    </source>
</evidence>
<reference evidence="2" key="1">
    <citation type="submission" date="2020-10" db="EMBL/GenBank/DDBJ databases">
        <authorList>
            <person name="Han B."/>
            <person name="Lu T."/>
            <person name="Zhao Q."/>
            <person name="Huang X."/>
            <person name="Zhao Y."/>
        </authorList>
    </citation>
    <scope>NUCLEOTIDE SEQUENCE</scope>
</reference>
<dbReference type="OrthoDB" id="696297at2759"/>
<comment type="caution">
    <text evidence="2">The sequence shown here is derived from an EMBL/GenBank/DDBJ whole genome shotgun (WGS) entry which is preliminary data.</text>
</comment>
<dbReference type="EMBL" id="CAJGYO010000014">
    <property type="protein sequence ID" value="CAD6266752.1"/>
    <property type="molecule type" value="Genomic_DNA"/>
</dbReference>
<dbReference type="Proteomes" id="UP000604825">
    <property type="component" value="Unassembled WGS sequence"/>
</dbReference>
<protein>
    <submittedName>
        <fullName evidence="2">Uncharacterized protein</fullName>
    </submittedName>
</protein>
<keyword evidence="3" id="KW-1185">Reference proteome</keyword>
<dbReference type="AlphaFoldDB" id="A0A811R9E0"/>
<keyword evidence="1" id="KW-0812">Transmembrane</keyword>
<proteinExistence type="predicted"/>
<evidence type="ECO:0000313" key="3">
    <source>
        <dbReference type="Proteomes" id="UP000604825"/>
    </source>
</evidence>
<name>A0A811R9E0_9POAL</name>
<accession>A0A811R9E0</accession>
<sequence>MAVDRKLVNLKKLQKFGFGIPGHGFYSLNIPEARAKEAATTGLLTILEGEASEERVDKELKHLVRSDWDFKVRKMDHQEYLTVFPDKNMLDTFIMLTGFEMSLFGLKGAFYALCRLNTVPRYSMD</sequence>
<gene>
    <name evidence="2" type="ORF">NCGR_LOCUS50057</name>
</gene>
<keyword evidence="1" id="KW-0472">Membrane</keyword>